<keyword evidence="1" id="KW-1133">Transmembrane helix</keyword>
<dbReference type="OrthoDB" id="9813051at2"/>
<organism evidence="2 3">
    <name type="scientific">Anaerorhabdus furcosa</name>
    <dbReference type="NCBI Taxonomy" id="118967"/>
    <lineage>
        <taxon>Bacteria</taxon>
        <taxon>Bacillati</taxon>
        <taxon>Bacillota</taxon>
        <taxon>Erysipelotrichia</taxon>
        <taxon>Erysipelotrichales</taxon>
        <taxon>Erysipelotrichaceae</taxon>
        <taxon>Anaerorhabdus</taxon>
    </lineage>
</organism>
<feature type="transmembrane region" description="Helical" evidence="1">
    <location>
        <begin position="138"/>
        <end position="159"/>
    </location>
</feature>
<keyword evidence="1" id="KW-0812">Transmembrane</keyword>
<sequence>MKHLSKPCFFIATICFIVAFFLTCLDFNSFNHDFYKSEYDKLGVADEIGISRVELQETTDVLLDYIQDKRDDLNVSAVILGQERQVFNEKEIMHMVDVKDLYLTTMNVRMMTGIGFIVFGLLGILFDRKNALRNSTEMFIMGTVSALTLILFLGMYAMIDFDQFWLQFHYIFFTNDLFLLDPATDILIQMVPSQFFFDLVFRIAGTFLLGMVVLCGGCFYIRRKSK</sequence>
<reference evidence="3" key="1">
    <citation type="submission" date="2017-02" db="EMBL/GenBank/DDBJ databases">
        <authorList>
            <person name="Varghese N."/>
            <person name="Submissions S."/>
        </authorList>
    </citation>
    <scope>NUCLEOTIDE SEQUENCE [LARGE SCALE GENOMIC DNA]</scope>
    <source>
        <strain evidence="3">ATCC 25662</strain>
    </source>
</reference>
<feature type="transmembrane region" description="Helical" evidence="1">
    <location>
        <begin position="199"/>
        <end position="221"/>
    </location>
</feature>
<feature type="transmembrane region" description="Helical" evidence="1">
    <location>
        <begin position="7"/>
        <end position="30"/>
    </location>
</feature>
<dbReference type="STRING" id="118967.SAMN02745191_1982"/>
<dbReference type="EMBL" id="FUWY01000006">
    <property type="protein sequence ID" value="SJZ90069.1"/>
    <property type="molecule type" value="Genomic_DNA"/>
</dbReference>
<evidence type="ECO:0000313" key="2">
    <source>
        <dbReference type="EMBL" id="SJZ90069.1"/>
    </source>
</evidence>
<name>A0A1T4PF09_9FIRM</name>
<gene>
    <name evidence="2" type="ORF">SAMN02745191_1982</name>
</gene>
<protein>
    <submittedName>
        <fullName evidence="2">Integral membrane protein TIGR01906</fullName>
    </submittedName>
</protein>
<evidence type="ECO:0000256" key="1">
    <source>
        <dbReference type="SAM" id="Phobius"/>
    </source>
</evidence>
<accession>A0A1T4PF09</accession>
<dbReference type="AlphaFoldDB" id="A0A1T4PF09"/>
<evidence type="ECO:0000313" key="3">
    <source>
        <dbReference type="Proteomes" id="UP000243297"/>
    </source>
</evidence>
<dbReference type="RefSeq" id="WP_078712385.1">
    <property type="nucleotide sequence ID" value="NZ_FUWY01000006.1"/>
</dbReference>
<dbReference type="NCBIfam" id="TIGR01906">
    <property type="entry name" value="integ_TIGR01906"/>
    <property type="match status" value="1"/>
</dbReference>
<keyword evidence="1" id="KW-0472">Membrane</keyword>
<keyword evidence="3" id="KW-1185">Reference proteome</keyword>
<dbReference type="Pfam" id="PF07314">
    <property type="entry name" value="Lit"/>
    <property type="match status" value="1"/>
</dbReference>
<proteinExistence type="predicted"/>
<dbReference type="InterPro" id="IPR010178">
    <property type="entry name" value="Lit"/>
</dbReference>
<feature type="transmembrane region" description="Helical" evidence="1">
    <location>
        <begin position="108"/>
        <end position="126"/>
    </location>
</feature>
<dbReference type="Proteomes" id="UP000243297">
    <property type="component" value="Unassembled WGS sequence"/>
</dbReference>